<organism evidence="3 4">
    <name type="scientific">Microvirga puerhi</name>
    <dbReference type="NCBI Taxonomy" id="2876078"/>
    <lineage>
        <taxon>Bacteria</taxon>
        <taxon>Pseudomonadati</taxon>
        <taxon>Pseudomonadota</taxon>
        <taxon>Alphaproteobacteria</taxon>
        <taxon>Hyphomicrobiales</taxon>
        <taxon>Methylobacteriaceae</taxon>
        <taxon>Microvirga</taxon>
    </lineage>
</organism>
<dbReference type="PANTHER" id="PTHR11645">
    <property type="entry name" value="PYRROLINE-5-CARBOXYLATE REDUCTASE"/>
    <property type="match status" value="1"/>
</dbReference>
<dbReference type="Proteomes" id="UP000704176">
    <property type="component" value="Unassembled WGS sequence"/>
</dbReference>
<evidence type="ECO:0000256" key="1">
    <source>
        <dbReference type="ARBA" id="ARBA00023002"/>
    </source>
</evidence>
<proteinExistence type="predicted"/>
<name>A0ABS7VUS5_9HYPH</name>
<dbReference type="InterPro" id="IPR008927">
    <property type="entry name" value="6-PGluconate_DH-like_C_sf"/>
</dbReference>
<evidence type="ECO:0000313" key="3">
    <source>
        <dbReference type="EMBL" id="MBZ6079319.1"/>
    </source>
</evidence>
<evidence type="ECO:0000259" key="2">
    <source>
        <dbReference type="Pfam" id="PF14748"/>
    </source>
</evidence>
<feature type="domain" description="Pyrroline-5-carboxylate reductase dimerisation" evidence="2">
    <location>
        <begin position="34"/>
        <end position="138"/>
    </location>
</feature>
<dbReference type="Gene3D" id="1.10.3730.10">
    <property type="entry name" value="ProC C-terminal domain-like"/>
    <property type="match status" value="1"/>
</dbReference>
<dbReference type="Pfam" id="PF14748">
    <property type="entry name" value="P5CR_dimer"/>
    <property type="match status" value="1"/>
</dbReference>
<comment type="caution">
    <text evidence="3">The sequence shown here is derived from an EMBL/GenBank/DDBJ whole genome shotgun (WGS) entry which is preliminary data.</text>
</comment>
<protein>
    <recommendedName>
        <fullName evidence="2">Pyrroline-5-carboxylate reductase dimerisation domain-containing protein</fullName>
    </recommendedName>
</protein>
<gene>
    <name evidence="3" type="ORF">K9B37_23990</name>
</gene>
<dbReference type="RefSeq" id="WP_224316286.1">
    <property type="nucleotide sequence ID" value="NZ_JAIRBM010000032.1"/>
</dbReference>
<keyword evidence="4" id="KW-1185">Reference proteome</keyword>
<reference evidence="3 4" key="1">
    <citation type="submission" date="2021-09" db="EMBL/GenBank/DDBJ databases">
        <title>The complete genome sequence of a new microorganism.</title>
        <authorList>
            <person name="Zi Z."/>
        </authorList>
    </citation>
    <scope>NUCLEOTIDE SEQUENCE [LARGE SCALE GENOMIC DNA]</scope>
    <source>
        <strain evidence="3 4">WGZ8</strain>
    </source>
</reference>
<sequence length="142" mass="14930">MSVAIKDMPSDARHVQLAADILTAVGHLEWLESETLMDAATAVSGSGPAFACYFAECLALAGMRAGLSHAVAEQLSRKTLEGVGELLYRTNCLPIELRHSVTSPGGTTEAGLEILMASGQLQTLLDDTVSAAARKSQMLSQL</sequence>
<accession>A0ABS7VUS5</accession>
<dbReference type="InterPro" id="IPR029036">
    <property type="entry name" value="P5CR_dimer"/>
</dbReference>
<dbReference type="PANTHER" id="PTHR11645:SF0">
    <property type="entry name" value="PYRROLINE-5-CARBOXYLATE REDUCTASE 3"/>
    <property type="match status" value="1"/>
</dbReference>
<evidence type="ECO:0000313" key="4">
    <source>
        <dbReference type="Proteomes" id="UP000704176"/>
    </source>
</evidence>
<dbReference type="EMBL" id="JAIRBM010000032">
    <property type="protein sequence ID" value="MBZ6079319.1"/>
    <property type="molecule type" value="Genomic_DNA"/>
</dbReference>
<keyword evidence="1" id="KW-0560">Oxidoreductase</keyword>
<dbReference type="SUPFAM" id="SSF48179">
    <property type="entry name" value="6-phosphogluconate dehydrogenase C-terminal domain-like"/>
    <property type="match status" value="1"/>
</dbReference>